<evidence type="ECO:0000313" key="10">
    <source>
        <dbReference type="Proteomes" id="UP001172687"/>
    </source>
</evidence>
<dbReference type="Gene3D" id="2.60.40.3710">
    <property type="match status" value="1"/>
</dbReference>
<feature type="active site" description="Nucleophile" evidence="7">
    <location>
        <position position="363"/>
    </location>
</feature>
<name>A0ABT8HFD2_MYCAO</name>
<feature type="active site" description="Proton donor/acceptor" evidence="7">
    <location>
        <position position="345"/>
    </location>
</feature>
<evidence type="ECO:0000313" key="9">
    <source>
        <dbReference type="EMBL" id="MDN4519479.1"/>
    </source>
</evidence>
<evidence type="ECO:0000256" key="3">
    <source>
        <dbReference type="ARBA" id="ARBA00022960"/>
    </source>
</evidence>
<evidence type="ECO:0000256" key="4">
    <source>
        <dbReference type="ARBA" id="ARBA00022984"/>
    </source>
</evidence>
<evidence type="ECO:0000256" key="1">
    <source>
        <dbReference type="ARBA" id="ARBA00004752"/>
    </source>
</evidence>
<evidence type="ECO:0000259" key="8">
    <source>
        <dbReference type="PROSITE" id="PS52029"/>
    </source>
</evidence>
<dbReference type="Pfam" id="PF03734">
    <property type="entry name" value="YkuD"/>
    <property type="match status" value="1"/>
</dbReference>
<dbReference type="InterPro" id="IPR005490">
    <property type="entry name" value="LD_TPept_cat_dom"/>
</dbReference>
<keyword evidence="2" id="KW-0808">Transferase</keyword>
<dbReference type="CDD" id="cd13432">
    <property type="entry name" value="LDT_IgD_like_2"/>
    <property type="match status" value="1"/>
</dbReference>
<dbReference type="PANTHER" id="PTHR30582:SF2">
    <property type="entry name" value="L,D-TRANSPEPTIDASE YCIB-RELATED"/>
    <property type="match status" value="1"/>
</dbReference>
<keyword evidence="10" id="KW-1185">Reference proteome</keyword>
<reference evidence="9" key="1">
    <citation type="submission" date="2023-07" db="EMBL/GenBank/DDBJ databases">
        <title>Degradation of tert-butanol by M. austroafricanum TBA100.</title>
        <authorList>
            <person name="Helbich S."/>
            <person name="Vainshtein Y."/>
        </authorList>
    </citation>
    <scope>NUCLEOTIDE SEQUENCE</scope>
    <source>
        <strain evidence="9">TBA100</strain>
    </source>
</reference>
<feature type="domain" description="L,D-TPase catalytic" evidence="8">
    <location>
        <begin position="254"/>
        <end position="387"/>
    </location>
</feature>
<dbReference type="Pfam" id="PF17964">
    <property type="entry name" value="Big_10"/>
    <property type="match status" value="1"/>
</dbReference>
<dbReference type="RefSeq" id="WP_222883414.1">
    <property type="nucleotide sequence ID" value="NZ_CP082189.1"/>
</dbReference>
<keyword evidence="6 7" id="KW-0961">Cell wall biogenesis/degradation</keyword>
<dbReference type="CDD" id="cd16913">
    <property type="entry name" value="YkuD_like"/>
    <property type="match status" value="1"/>
</dbReference>
<dbReference type="Proteomes" id="UP001172687">
    <property type="component" value="Unassembled WGS sequence"/>
</dbReference>
<dbReference type="Gene3D" id="2.40.440.10">
    <property type="entry name" value="L,D-transpeptidase catalytic domain-like"/>
    <property type="match status" value="1"/>
</dbReference>
<sequence length="416" mass="44159">MELGRWRGTARLATALAHLALLGAAVVGVLSIDGGAESAPPGPGSSAATAAARPAGLAISPTPGAVNVEPVGSVEVSALGGHLGEVSLVNEDMEAVPGEMSADGTTWRPKVPLGYGRTYTLEAVGGGDAAPVRAAITFTTVVPRQQAAVSLTTTSGAMLRDGAVYGVGVVVVASFDRDVPDRAPAERALTVDTDPRVEGSWYWLDDHTAHWRPRQYHAPGTTVKVSADVYGIPLGDGVYGAEDQHVRFRIGDSHVSIADDDTKQIQVYENGRLVRTMPTSMGKGGTQTIGGTTLAFWTQRGVYTVMDKSDQVVMDSSTYGLPLDVGYRLTVNNAVRLSHNGIYLHQLDSTVWAQGNTNVSHGCLNLNADHARWFYEFSRPGDVVEVRNTGGDPLPLWQNGDWSVSWDRWLQGSALS</sequence>
<keyword evidence="4 7" id="KW-0573">Peptidoglycan synthesis</keyword>
<organism evidence="9 10">
    <name type="scientific">Mycolicibacterium austroafricanum</name>
    <name type="common">Mycobacterium austroafricanum</name>
    <dbReference type="NCBI Taxonomy" id="39687"/>
    <lineage>
        <taxon>Bacteria</taxon>
        <taxon>Bacillati</taxon>
        <taxon>Actinomycetota</taxon>
        <taxon>Actinomycetes</taxon>
        <taxon>Mycobacteriales</taxon>
        <taxon>Mycobacteriaceae</taxon>
        <taxon>Mycolicibacterium</taxon>
    </lineage>
</organism>
<evidence type="ECO:0000256" key="6">
    <source>
        <dbReference type="ARBA" id="ARBA00023316"/>
    </source>
</evidence>
<dbReference type="PROSITE" id="PS52029">
    <property type="entry name" value="LD_TPASE"/>
    <property type="match status" value="1"/>
</dbReference>
<dbReference type="InterPro" id="IPR038063">
    <property type="entry name" value="Transpep_catalytic_dom"/>
</dbReference>
<dbReference type="PANTHER" id="PTHR30582">
    <property type="entry name" value="L,D-TRANSPEPTIDASE"/>
    <property type="match status" value="1"/>
</dbReference>
<keyword evidence="3 7" id="KW-0133">Cell shape</keyword>
<comment type="caution">
    <text evidence="9">The sequence shown here is derived from an EMBL/GenBank/DDBJ whole genome shotgun (WGS) entry which is preliminary data.</text>
</comment>
<evidence type="ECO:0000256" key="5">
    <source>
        <dbReference type="ARBA" id="ARBA00023315"/>
    </source>
</evidence>
<dbReference type="InterPro" id="IPR041280">
    <property type="entry name" value="Big_10"/>
</dbReference>
<dbReference type="SUPFAM" id="SSF141523">
    <property type="entry name" value="L,D-transpeptidase catalytic domain-like"/>
    <property type="match status" value="1"/>
</dbReference>
<comment type="pathway">
    <text evidence="1 7">Cell wall biogenesis; peptidoglycan biosynthesis.</text>
</comment>
<evidence type="ECO:0000256" key="7">
    <source>
        <dbReference type="PROSITE-ProRule" id="PRU01373"/>
    </source>
</evidence>
<protein>
    <submittedName>
        <fullName evidence="9">Ig-like domain-containing protein</fullName>
    </submittedName>
</protein>
<dbReference type="InterPro" id="IPR050979">
    <property type="entry name" value="LD-transpeptidase"/>
</dbReference>
<dbReference type="Gene3D" id="2.60.40.3780">
    <property type="match status" value="1"/>
</dbReference>
<accession>A0ABT8HFD2</accession>
<proteinExistence type="predicted"/>
<dbReference type="EMBL" id="JAUHTC010000054">
    <property type="protein sequence ID" value="MDN4519479.1"/>
    <property type="molecule type" value="Genomic_DNA"/>
</dbReference>
<evidence type="ECO:0000256" key="2">
    <source>
        <dbReference type="ARBA" id="ARBA00022679"/>
    </source>
</evidence>
<keyword evidence="5" id="KW-0012">Acyltransferase</keyword>
<gene>
    <name evidence="9" type="ORF">QYF68_16880</name>
</gene>